<dbReference type="Gene3D" id="1.10.10.10">
    <property type="entry name" value="Winged helix-like DNA-binding domain superfamily/Winged helix DNA-binding domain"/>
    <property type="match status" value="1"/>
</dbReference>
<keyword evidence="6" id="KW-1185">Reference proteome</keyword>
<evidence type="ECO:0000259" key="4">
    <source>
        <dbReference type="PROSITE" id="PS50995"/>
    </source>
</evidence>
<feature type="domain" description="HTH marR-type" evidence="4">
    <location>
        <begin position="11"/>
        <end position="143"/>
    </location>
</feature>
<dbReference type="PANTHER" id="PTHR33164">
    <property type="entry name" value="TRANSCRIPTIONAL REGULATOR, MARR FAMILY"/>
    <property type="match status" value="1"/>
</dbReference>
<dbReference type="Pfam" id="PF01047">
    <property type="entry name" value="MarR"/>
    <property type="match status" value="1"/>
</dbReference>
<dbReference type="PANTHER" id="PTHR33164:SF57">
    <property type="entry name" value="MARR-FAMILY TRANSCRIPTIONAL REGULATOR"/>
    <property type="match status" value="1"/>
</dbReference>
<proteinExistence type="predicted"/>
<dbReference type="PROSITE" id="PS01117">
    <property type="entry name" value="HTH_MARR_1"/>
    <property type="match status" value="1"/>
</dbReference>
<dbReference type="SUPFAM" id="SSF46785">
    <property type="entry name" value="Winged helix' DNA-binding domain"/>
    <property type="match status" value="1"/>
</dbReference>
<evidence type="ECO:0000256" key="3">
    <source>
        <dbReference type="ARBA" id="ARBA00023163"/>
    </source>
</evidence>
<gene>
    <name evidence="5" type="ORF">PU560_06655</name>
</gene>
<dbReference type="InterPro" id="IPR036388">
    <property type="entry name" value="WH-like_DNA-bd_sf"/>
</dbReference>
<dbReference type="InterPro" id="IPR023187">
    <property type="entry name" value="Tscrpt_reg_MarR-type_CS"/>
</dbReference>
<protein>
    <submittedName>
        <fullName evidence="5">MarR family winged helix-turn-helix transcriptional regulator</fullName>
    </submittedName>
</protein>
<sequence>MSTDPSRDAACDDVFQQLFAINRMARVVGAEIYRRMGIQRTQVALLGSVARRGEVRLSDLACEQQVDPSVVSRQLQGLEQEGLVTRRPDPDDRRATLVRLTDDGTATLARAVGMYRDAVASWLSDWSTPEIEHTAAALRRMASSQAVAGAEVSA</sequence>
<evidence type="ECO:0000313" key="5">
    <source>
        <dbReference type="EMBL" id="MDD9206147.1"/>
    </source>
</evidence>
<comment type="caution">
    <text evidence="5">The sequence shown here is derived from an EMBL/GenBank/DDBJ whole genome shotgun (WGS) entry which is preliminary data.</text>
</comment>
<dbReference type="InterPro" id="IPR011991">
    <property type="entry name" value="ArsR-like_HTH"/>
</dbReference>
<organism evidence="5 6">
    <name type="scientific">Georgenia halotolerans</name>
    <dbReference type="NCBI Taxonomy" id="3028317"/>
    <lineage>
        <taxon>Bacteria</taxon>
        <taxon>Bacillati</taxon>
        <taxon>Actinomycetota</taxon>
        <taxon>Actinomycetes</taxon>
        <taxon>Micrococcales</taxon>
        <taxon>Bogoriellaceae</taxon>
        <taxon>Georgenia</taxon>
    </lineage>
</organism>
<dbReference type="InterPro" id="IPR000835">
    <property type="entry name" value="HTH_MarR-typ"/>
</dbReference>
<name>A0ABT5TVR3_9MICO</name>
<keyword evidence="1" id="KW-0805">Transcription regulation</keyword>
<accession>A0ABT5TVR3</accession>
<dbReference type="EMBL" id="JARACI010000794">
    <property type="protein sequence ID" value="MDD9206147.1"/>
    <property type="molecule type" value="Genomic_DNA"/>
</dbReference>
<dbReference type="Proteomes" id="UP001165561">
    <property type="component" value="Unassembled WGS sequence"/>
</dbReference>
<dbReference type="SMART" id="SM00347">
    <property type="entry name" value="HTH_MARR"/>
    <property type="match status" value="1"/>
</dbReference>
<evidence type="ECO:0000256" key="1">
    <source>
        <dbReference type="ARBA" id="ARBA00023015"/>
    </source>
</evidence>
<evidence type="ECO:0000256" key="2">
    <source>
        <dbReference type="ARBA" id="ARBA00023125"/>
    </source>
</evidence>
<reference evidence="5" key="1">
    <citation type="submission" date="2023-02" db="EMBL/GenBank/DDBJ databases">
        <title>Georgenia sp.10Sc9-8, isolated from a soil sample collected from the Taklamakan desert.</title>
        <authorList>
            <person name="Liu S."/>
        </authorList>
    </citation>
    <scope>NUCLEOTIDE SEQUENCE</scope>
    <source>
        <strain evidence="5">10Sc9-8</strain>
    </source>
</reference>
<dbReference type="InterPro" id="IPR036390">
    <property type="entry name" value="WH_DNA-bd_sf"/>
</dbReference>
<dbReference type="CDD" id="cd00090">
    <property type="entry name" value="HTH_ARSR"/>
    <property type="match status" value="1"/>
</dbReference>
<keyword evidence="2" id="KW-0238">DNA-binding</keyword>
<keyword evidence="3" id="KW-0804">Transcription</keyword>
<dbReference type="InterPro" id="IPR039422">
    <property type="entry name" value="MarR/SlyA-like"/>
</dbReference>
<dbReference type="PROSITE" id="PS50995">
    <property type="entry name" value="HTH_MARR_2"/>
    <property type="match status" value="1"/>
</dbReference>
<evidence type="ECO:0000313" key="6">
    <source>
        <dbReference type="Proteomes" id="UP001165561"/>
    </source>
</evidence>